<comment type="similarity">
    <text evidence="1">Belongs to the phosphate/phosphite/phosphonate binding protein family.</text>
</comment>
<dbReference type="EMBL" id="CADCTA010000097">
    <property type="protein sequence ID" value="CAA9261455.1"/>
    <property type="molecule type" value="Genomic_DNA"/>
</dbReference>
<proteinExistence type="inferred from homology"/>
<reference evidence="4" key="1">
    <citation type="submission" date="2020-02" db="EMBL/GenBank/DDBJ databases">
        <authorList>
            <person name="Meier V. D."/>
        </authorList>
    </citation>
    <scope>NUCLEOTIDE SEQUENCE</scope>
    <source>
        <strain evidence="4">AVDCRST_MAG42</strain>
    </source>
</reference>
<feature type="chain" id="PRO_5027035261" evidence="3">
    <location>
        <begin position="22"/>
        <end position="291"/>
    </location>
</feature>
<accession>A0A6J4IWU5</accession>
<dbReference type="NCBIfam" id="TIGR01098">
    <property type="entry name" value="3A0109s03R"/>
    <property type="match status" value="1"/>
</dbReference>
<evidence type="ECO:0000256" key="3">
    <source>
        <dbReference type="SAM" id="SignalP"/>
    </source>
</evidence>
<dbReference type="Pfam" id="PF12974">
    <property type="entry name" value="Phosphonate-bd"/>
    <property type="match status" value="1"/>
</dbReference>
<dbReference type="AlphaFoldDB" id="A0A6J4IWU5"/>
<evidence type="ECO:0000313" key="4">
    <source>
        <dbReference type="EMBL" id="CAA9261455.1"/>
    </source>
</evidence>
<organism evidence="4">
    <name type="scientific">uncultured Chthoniobacterales bacterium</name>
    <dbReference type="NCBI Taxonomy" id="1836801"/>
    <lineage>
        <taxon>Bacteria</taxon>
        <taxon>Pseudomonadati</taxon>
        <taxon>Verrucomicrobiota</taxon>
        <taxon>Spartobacteria</taxon>
        <taxon>Chthoniobacterales</taxon>
        <taxon>environmental samples</taxon>
    </lineage>
</organism>
<dbReference type="SUPFAM" id="SSF53850">
    <property type="entry name" value="Periplasmic binding protein-like II"/>
    <property type="match status" value="1"/>
</dbReference>
<protein>
    <submittedName>
        <fullName evidence="4">ABC transporter, substrate-binding protein (Cluster 12, methionine/phosphonates)</fullName>
    </submittedName>
</protein>
<name>A0A6J4IWU5_9BACT</name>
<evidence type="ECO:0000256" key="2">
    <source>
        <dbReference type="ARBA" id="ARBA00022729"/>
    </source>
</evidence>
<dbReference type="PANTHER" id="PTHR35841:SF1">
    <property type="entry name" value="PHOSPHONATES-BINDING PERIPLASMIC PROTEIN"/>
    <property type="match status" value="1"/>
</dbReference>
<keyword evidence="2 3" id="KW-0732">Signal</keyword>
<dbReference type="Gene3D" id="3.40.190.10">
    <property type="entry name" value="Periplasmic binding protein-like II"/>
    <property type="match status" value="2"/>
</dbReference>
<feature type="signal peptide" evidence="3">
    <location>
        <begin position="1"/>
        <end position="21"/>
    </location>
</feature>
<evidence type="ECO:0000256" key="1">
    <source>
        <dbReference type="ARBA" id="ARBA00007162"/>
    </source>
</evidence>
<dbReference type="GO" id="GO:0043190">
    <property type="term" value="C:ATP-binding cassette (ABC) transporter complex"/>
    <property type="evidence" value="ECO:0007669"/>
    <property type="project" value="InterPro"/>
</dbReference>
<dbReference type="PANTHER" id="PTHR35841">
    <property type="entry name" value="PHOSPHONATES-BINDING PERIPLASMIC PROTEIN"/>
    <property type="match status" value="1"/>
</dbReference>
<dbReference type="InterPro" id="IPR005770">
    <property type="entry name" value="PhnD"/>
</dbReference>
<sequence length="291" mass="31680">MIKPFIAAVALLAALISPGHAQRSVPKVVIALKPDKNPDMMQQERKTLSEFLSSRLSKPVEVIVPLTSAVILEGMANGTIDLGYLSATDMINARKKNIADILLAGEIEGDNSYKSYWVSLKEKPYDGVDDLRGKPIAFSGKTSTSGYLIPLWDMKQKGLLDKADAEAFFGKGNVWFGTGYVSAIERVLNGEAEAAAVSYYVLDKDKHLTVEQRAKLKKVAEQGPVPTHVIAIRSSLPANDREALRKALDSMNEGSNAALRDNVFTSKLVPVDAEKHLGPLRDALKFTGDDQ</sequence>
<gene>
    <name evidence="4" type="ORF">AVDCRST_MAG42-2989</name>
</gene>
<dbReference type="GO" id="GO:0055085">
    <property type="term" value="P:transmembrane transport"/>
    <property type="evidence" value="ECO:0007669"/>
    <property type="project" value="InterPro"/>
</dbReference>